<proteinExistence type="predicted"/>
<feature type="region of interest" description="Disordered" evidence="1">
    <location>
        <begin position="723"/>
        <end position="758"/>
    </location>
</feature>
<gene>
    <name evidence="2" type="ORF">SAMN06264855_103262</name>
</gene>
<sequence length="890" mass="97479">LADTYADPETDRVQAWLDQLEHRATTTANSDDQPDDAAQFLSNVYSMAIKKLADTYADPETDRVQAWLDQLEHRATTTANSDEHKADAAQFLENVYSMAINNLADTYADPETDRVQAWLDQLEHRATTTANSDEHKADAAQFLSNVYSMAIKKLADTYADPETDRVQAWLDQLEHRATTTANSDDQPDDAAQFLSNVYSMAIKKLADTYADPETDRVQAWLDQLAHRLPTLGKTEASLASSVAFTANVTAMTVAQIQTSQAVEHPDEWSKVTFSHALDAVDQADLDGFSRDYQRVYYISCLQAQVLPEALPVFILELRSRTVESDDPVLTDKNARLDLLASALADAVFGMWTFGDQKLESDPGRYAPQALGAGASDDLTFVVDALARTDERLAHADVSEWLLELADDRPDDPLRDRTLGFGYAAASSTLDDSDDTNQSVELLAEAATFADDRDATTRLYRAGLQAIRDQNRDVAERLLELAWLRRDTHDSETTAHGHAVAAGVGYAAHLALEDDPEPSPESVLAEVESADVELSAPVTALVGVIREDEHEPGVDPDALTEGIDAESEPHNVDDLESLAYASLVSYLLDPPGPAEYYEAALRAMAQSDPETAIQRLHTAWEERDEGDDSTHRDVVAAGVGLLAHVDMGMVDSRAIDREDLAEGVASTRDELSPAVLAAFEHLTGGETAHTPDEFLDDVDENDLGKDELETMIFAKLLDLLVPDTDESGEQPVREESSGSDPQDEPTTDDSSPEDGSEPSVSEIYTAALRAVHDNEAEQAVRAFAFAWEMREDVDDPSEIHAAVTAGIALWAHIEMGWLDPDTVDESDLTTAVARYRENLSDTATALFDACAGRKPEATPDEFRSEVDRDDEEGLEVLVLATLLEHVLDSNQ</sequence>
<feature type="compositionally biased region" description="Acidic residues" evidence="1">
    <location>
        <begin position="740"/>
        <end position="755"/>
    </location>
</feature>
<dbReference type="Proteomes" id="UP000198397">
    <property type="component" value="Unassembled WGS sequence"/>
</dbReference>
<dbReference type="AlphaFoldDB" id="A0A238VSA2"/>
<evidence type="ECO:0000256" key="1">
    <source>
        <dbReference type="SAM" id="MobiDB-lite"/>
    </source>
</evidence>
<name>A0A238VSA2_HALVU</name>
<feature type="non-terminal residue" evidence="2">
    <location>
        <position position="1"/>
    </location>
</feature>
<organism evidence="2 3">
    <name type="scientific">Halorubrum vacuolatum</name>
    <name type="common">Natronobacterium vacuolatum</name>
    <dbReference type="NCBI Taxonomy" id="63740"/>
    <lineage>
        <taxon>Archaea</taxon>
        <taxon>Methanobacteriati</taxon>
        <taxon>Methanobacteriota</taxon>
        <taxon>Stenosarchaea group</taxon>
        <taxon>Halobacteria</taxon>
        <taxon>Halobacteriales</taxon>
        <taxon>Haloferacaceae</taxon>
        <taxon>Halorubrum</taxon>
    </lineage>
</organism>
<dbReference type="EMBL" id="FZNQ01000003">
    <property type="protein sequence ID" value="SNR36389.1"/>
    <property type="molecule type" value="Genomic_DNA"/>
</dbReference>
<evidence type="ECO:0000313" key="3">
    <source>
        <dbReference type="Proteomes" id="UP000198397"/>
    </source>
</evidence>
<reference evidence="2 3" key="1">
    <citation type="submission" date="2017-06" db="EMBL/GenBank/DDBJ databases">
        <authorList>
            <person name="Kim H.J."/>
            <person name="Triplett B.A."/>
        </authorList>
    </citation>
    <scope>NUCLEOTIDE SEQUENCE [LARGE SCALE GENOMIC DNA]</scope>
    <source>
        <strain evidence="2 3">DSM 8800</strain>
    </source>
</reference>
<dbReference type="OrthoDB" id="232111at2157"/>
<evidence type="ECO:0000313" key="2">
    <source>
        <dbReference type="EMBL" id="SNR36389.1"/>
    </source>
</evidence>
<protein>
    <submittedName>
        <fullName evidence="2">Uncharacterized protein</fullName>
    </submittedName>
</protein>
<accession>A0A238VSA2</accession>
<dbReference type="RefSeq" id="WP_179213587.1">
    <property type="nucleotide sequence ID" value="NZ_FZNQ01000003.1"/>
</dbReference>
<keyword evidence="3" id="KW-1185">Reference proteome</keyword>